<dbReference type="Proteomes" id="UP000189431">
    <property type="component" value="Unassembled WGS sequence"/>
</dbReference>
<accession>A0ABX3KSJ0</accession>
<evidence type="ECO:0008006" key="3">
    <source>
        <dbReference type="Google" id="ProtNLM"/>
    </source>
</evidence>
<keyword evidence="2" id="KW-1185">Reference proteome</keyword>
<sequence>MSDTDANPTQVSFESFSPELQCVIRYEQAPEAMYAMIASVHDASSSSVKEAWEILPASAQNILDNYDQFHALVAISQSYAGIDALSELEKVDLSDMSDEAKENYKAQVLDDVLSSCVKDLAKQLKQARLKPGLKREFQAIFQK</sequence>
<proteinExistence type="predicted"/>
<comment type="caution">
    <text evidence="1">The sequence shown here is derived from an EMBL/GenBank/DDBJ whole genome shotgun (WGS) entry which is preliminary data.</text>
</comment>
<evidence type="ECO:0000313" key="2">
    <source>
        <dbReference type="Proteomes" id="UP000189431"/>
    </source>
</evidence>
<dbReference type="Pfam" id="PF11269">
    <property type="entry name" value="DUF3069"/>
    <property type="match status" value="1"/>
</dbReference>
<dbReference type="SUPFAM" id="SSF158675">
    <property type="entry name" value="Sama2622-like"/>
    <property type="match status" value="1"/>
</dbReference>
<organism evidence="1 2">
    <name type="scientific">Salinivibrio costicola subsp. alcaliphilus</name>
    <dbReference type="NCBI Taxonomy" id="272773"/>
    <lineage>
        <taxon>Bacteria</taxon>
        <taxon>Pseudomonadati</taxon>
        <taxon>Pseudomonadota</taxon>
        <taxon>Gammaproteobacteria</taxon>
        <taxon>Vibrionales</taxon>
        <taxon>Vibrionaceae</taxon>
        <taxon>Salinivibrio</taxon>
    </lineage>
</organism>
<dbReference type="InterPro" id="IPR023132">
    <property type="entry name" value="Sama2622-like_sf"/>
</dbReference>
<protein>
    <recommendedName>
        <fullName evidence="3">DUF3069 domain-containing protein</fullName>
    </recommendedName>
</protein>
<evidence type="ECO:0000313" key="1">
    <source>
        <dbReference type="EMBL" id="OOF34708.1"/>
    </source>
</evidence>
<reference evidence="2" key="1">
    <citation type="submission" date="2017-01" db="EMBL/GenBank/DDBJ databases">
        <title>Draft genome of the species Salinivibrio costicola subsp. alcaliphilus.</title>
        <authorList>
            <person name="Lopez-Hermoso C."/>
            <person name="De La Haba R."/>
            <person name="Sanchez-Porro C."/>
            <person name="Ventosa A."/>
        </authorList>
    </citation>
    <scope>NUCLEOTIDE SEQUENCE [LARGE SCALE GENOMIC DNA]</scope>
    <source>
        <strain evidence="2">CBH448</strain>
    </source>
</reference>
<dbReference type="InterPro" id="IPR021422">
    <property type="entry name" value="DUF3069"/>
</dbReference>
<name>A0ABX3KSJ0_SALCS</name>
<gene>
    <name evidence="1" type="ORF">BZJ21_04185</name>
</gene>
<dbReference type="RefSeq" id="WP_025744569.1">
    <property type="nucleotide sequence ID" value="NZ_MUFR01000008.1"/>
</dbReference>
<dbReference type="EMBL" id="MUFR01000008">
    <property type="protein sequence ID" value="OOF34708.1"/>
    <property type="molecule type" value="Genomic_DNA"/>
</dbReference>